<reference evidence="2" key="1">
    <citation type="submission" date="2022-11" db="EMBL/GenBank/DDBJ databases">
        <authorList>
            <person name="Scott C."/>
            <person name="Bruce N."/>
        </authorList>
    </citation>
    <scope>NUCLEOTIDE SEQUENCE</scope>
</reference>
<dbReference type="OrthoDB" id="420046at2759"/>
<dbReference type="AlphaFoldDB" id="A0A9P1H165"/>
<dbReference type="InterPro" id="IPR015422">
    <property type="entry name" value="PyrdxlP-dep_Trfase_small"/>
</dbReference>
<dbReference type="PANTHER" id="PTHR43586:SF21">
    <property type="entry name" value="PYRIDOXAL PHOSPHATE (PLP)-DEPENDENT ASPARTATE AMINOTRANSFERASE SUPERFAMILY"/>
    <property type="match status" value="1"/>
</dbReference>
<keyword evidence="3" id="KW-1185">Reference proteome</keyword>
<dbReference type="EMBL" id="CALLCH030000009">
    <property type="protein sequence ID" value="CAI4213703.1"/>
    <property type="molecule type" value="Genomic_DNA"/>
</dbReference>
<dbReference type="SUPFAM" id="SSF53383">
    <property type="entry name" value="PLP-dependent transferases"/>
    <property type="match status" value="1"/>
</dbReference>
<dbReference type="PANTHER" id="PTHR43586">
    <property type="entry name" value="CYSTEINE DESULFURASE"/>
    <property type="match status" value="1"/>
</dbReference>
<feature type="domain" description="Aminotransferase class V" evidence="1">
    <location>
        <begin position="25"/>
        <end position="159"/>
    </location>
</feature>
<evidence type="ECO:0000259" key="1">
    <source>
        <dbReference type="Pfam" id="PF00266"/>
    </source>
</evidence>
<dbReference type="Gene3D" id="3.90.1150.10">
    <property type="entry name" value="Aspartate Aminotransferase, domain 1"/>
    <property type="match status" value="1"/>
</dbReference>
<dbReference type="InterPro" id="IPR015421">
    <property type="entry name" value="PyrdxlP-dep_Trfase_major"/>
</dbReference>
<name>A0A9P1H165_9PEZI</name>
<dbReference type="InterPro" id="IPR000192">
    <property type="entry name" value="Aminotrans_V_dom"/>
</dbReference>
<protein>
    <recommendedName>
        <fullName evidence="1">Aminotransferase class V domain-containing protein</fullName>
    </recommendedName>
</protein>
<organism evidence="2 3">
    <name type="scientific">Parascedosporium putredinis</name>
    <dbReference type="NCBI Taxonomy" id="1442378"/>
    <lineage>
        <taxon>Eukaryota</taxon>
        <taxon>Fungi</taxon>
        <taxon>Dikarya</taxon>
        <taxon>Ascomycota</taxon>
        <taxon>Pezizomycotina</taxon>
        <taxon>Sordariomycetes</taxon>
        <taxon>Hypocreomycetidae</taxon>
        <taxon>Microascales</taxon>
        <taxon>Microascaceae</taxon>
        <taxon>Parascedosporium</taxon>
    </lineage>
</organism>
<dbReference type="InterPro" id="IPR015424">
    <property type="entry name" value="PyrdxlP-dep_Trfase"/>
</dbReference>
<proteinExistence type="predicted"/>
<evidence type="ECO:0000313" key="2">
    <source>
        <dbReference type="EMBL" id="CAI4213703.1"/>
    </source>
</evidence>
<dbReference type="Proteomes" id="UP000838763">
    <property type="component" value="Unassembled WGS sequence"/>
</dbReference>
<dbReference type="Gene3D" id="3.40.640.10">
    <property type="entry name" value="Type I PLP-dependent aspartate aminotransferase-like (Major domain)"/>
    <property type="match status" value="1"/>
</dbReference>
<accession>A0A9P1H165</accession>
<comment type="caution">
    <text evidence="2">The sequence shown here is derived from an EMBL/GenBank/DDBJ whole genome shotgun (WGS) entry which is preliminary data.</text>
</comment>
<dbReference type="Pfam" id="PF00266">
    <property type="entry name" value="Aminotran_5"/>
    <property type="match status" value="2"/>
</dbReference>
<gene>
    <name evidence="2" type="ORF">PPNO1_LOCUS3447</name>
</gene>
<sequence length="373" mass="40088">MEKTQLVFGPYPPSAPTSSLAQDQIFFDSAGGSQALGAVADAIATHFLASNVQLGPTYAAARRARANYDAAFAAAARFLNCRPDQIVFGPSTTQLLRNVSHALDFDDANDDADDAPSSSKRDEIILSAIDHESNIAPWLALAHRLHLRVTWWNPTTSSSSSLLTTLADPSAPATGIAALVSPHPPRLRPPHLHPLRLPAPFPRLRSLGHFFHDPATLEGKLGLAAASYELLQAVPAVVDYLGGPDGPHRRAADANQTAVLRPFLAYLAASPDKFTVYGGTDLHPARLPVVSFSVAGWSSRRVVEEVEKVSNIGIRWGHFYAPRLVGEILGRLEDGLDGIIRVSFAHYNSVEEVERLITVLDSVLSQPAPTSNA</sequence>
<evidence type="ECO:0000313" key="3">
    <source>
        <dbReference type="Proteomes" id="UP000838763"/>
    </source>
</evidence>
<feature type="domain" description="Aminotransferase class V" evidence="1">
    <location>
        <begin position="271"/>
        <end position="356"/>
    </location>
</feature>